<dbReference type="PANTHER" id="PTHR33308">
    <property type="entry name" value="PEPTIDOGLYCAN HYDROLASE FLGJ"/>
    <property type="match status" value="1"/>
</dbReference>
<dbReference type="InterPro" id="IPR002901">
    <property type="entry name" value="MGlyc_endo_b_GlcNAc-like_dom"/>
</dbReference>
<evidence type="ECO:0000256" key="1">
    <source>
        <dbReference type="ARBA" id="ARBA00022801"/>
    </source>
</evidence>
<dbReference type="GO" id="GO:0004040">
    <property type="term" value="F:amidase activity"/>
    <property type="evidence" value="ECO:0007669"/>
    <property type="project" value="InterPro"/>
</dbReference>
<dbReference type="Gene3D" id="4.10.80.30">
    <property type="entry name" value="DNA polymerase, domain 6"/>
    <property type="match status" value="1"/>
</dbReference>
<dbReference type="Proteomes" id="UP000677234">
    <property type="component" value="Chromosome"/>
</dbReference>
<dbReference type="EMBL" id="CP066308">
    <property type="protein sequence ID" value="QQE75833.1"/>
    <property type="molecule type" value="Genomic_DNA"/>
</dbReference>
<reference evidence="3 5" key="1">
    <citation type="submission" date="2020-12" db="EMBL/GenBank/DDBJ databases">
        <title>strain FJAT-54423T represents a novel species of the genus Brevibacillus.</title>
        <authorList>
            <person name="Tang R."/>
        </authorList>
    </citation>
    <scope>NUCLEOTIDE SEQUENCE [LARGE SCALE GENOMIC DNA]</scope>
    <source>
        <strain evidence="3 5">FJAT-54423</strain>
    </source>
</reference>
<dbReference type="AlphaFoldDB" id="A0A7T5ENI2"/>
<evidence type="ECO:0000259" key="2">
    <source>
        <dbReference type="SMART" id="SM00047"/>
    </source>
</evidence>
<feature type="domain" description="Mannosyl-glycoprotein endo-beta-N-acetylglucosamidase-like" evidence="2">
    <location>
        <begin position="2"/>
        <end position="152"/>
    </location>
</feature>
<dbReference type="PRINTS" id="PR01002">
    <property type="entry name" value="FLGFLGJ"/>
</dbReference>
<reference evidence="4" key="2">
    <citation type="submission" date="2021-04" db="EMBL/GenBank/DDBJ databases">
        <title>Brevibacillus composti FJAT-54423, complete genome.</title>
        <authorList>
            <person name="Tang R."/>
        </authorList>
    </citation>
    <scope>NUCLEOTIDE SEQUENCE</scope>
    <source>
        <strain evidence="4">FJAT-54424</strain>
    </source>
</reference>
<dbReference type="Pfam" id="PF01832">
    <property type="entry name" value="Glucosaminidase"/>
    <property type="match status" value="1"/>
</dbReference>
<evidence type="ECO:0000313" key="5">
    <source>
        <dbReference type="Proteomes" id="UP000595847"/>
    </source>
</evidence>
<dbReference type="KEGG" id="bcop:JD108_08205"/>
<dbReference type="InterPro" id="IPR051056">
    <property type="entry name" value="Glycosyl_Hydrolase_73"/>
</dbReference>
<gene>
    <name evidence="3" type="ORF">JD108_08205</name>
    <name evidence="4" type="ORF">KDJ56_07885</name>
</gene>
<proteinExistence type="predicted"/>
<dbReference type="Gene3D" id="1.10.530.10">
    <property type="match status" value="1"/>
</dbReference>
<dbReference type="SMART" id="SM00047">
    <property type="entry name" value="LYZ2"/>
    <property type="match status" value="1"/>
</dbReference>
<keyword evidence="1" id="KW-0378">Hydrolase</keyword>
<dbReference type="EMBL" id="CP073708">
    <property type="protein sequence ID" value="QUO42859.1"/>
    <property type="molecule type" value="Genomic_DNA"/>
</dbReference>
<protein>
    <submittedName>
        <fullName evidence="3">Glucosaminidase domain-containing protein</fullName>
    </submittedName>
</protein>
<dbReference type="RefSeq" id="WP_198829347.1">
    <property type="nucleotide sequence ID" value="NZ_CP066308.1"/>
</dbReference>
<keyword evidence="6" id="KW-1185">Reference proteome</keyword>
<evidence type="ECO:0000313" key="4">
    <source>
        <dbReference type="EMBL" id="QUO42859.1"/>
    </source>
</evidence>
<name>A0A7T5ENI2_9BACL</name>
<accession>A0A7T5ENI2</accession>
<dbReference type="Proteomes" id="UP000595847">
    <property type="component" value="Chromosome"/>
</dbReference>
<organism evidence="3 5">
    <name type="scientific">Brevibacillus composti</name>
    <dbReference type="NCBI Taxonomy" id="2796470"/>
    <lineage>
        <taxon>Bacteria</taxon>
        <taxon>Bacillati</taxon>
        <taxon>Bacillota</taxon>
        <taxon>Bacilli</taxon>
        <taxon>Bacillales</taxon>
        <taxon>Paenibacillaceae</taxon>
        <taxon>Brevibacillus</taxon>
    </lineage>
</organism>
<evidence type="ECO:0000313" key="6">
    <source>
        <dbReference type="Proteomes" id="UP000677234"/>
    </source>
</evidence>
<evidence type="ECO:0000313" key="3">
    <source>
        <dbReference type="EMBL" id="QQE75833.1"/>
    </source>
</evidence>
<dbReference type="PANTHER" id="PTHR33308:SF9">
    <property type="entry name" value="PEPTIDOGLYCAN HYDROLASE FLGJ"/>
    <property type="match status" value="1"/>
</dbReference>
<sequence length="211" mass="23418">MEPQTFINLVAGPARLLYPTHRIFPSITIAQAILESGWGKHVPVDAATGKYSYNLFGIKGTGPAGSVTITSREVENGKTVNRTSSFKAYFSYQQSIEDHASFLLKPVYKRVMLATTPAEAAAELEKAGYATDPQYAEKLTSLIERHQLAQYDQFAPEEQVVPVWKQELGVRALKEGLITSPDWLGKLDEPMPVWAVLAVALRLLDKQRNMP</sequence>